<evidence type="ECO:0000313" key="2">
    <source>
        <dbReference type="Proteomes" id="UP000594121"/>
    </source>
</evidence>
<dbReference type="Proteomes" id="UP000594121">
    <property type="component" value="Chromosome"/>
</dbReference>
<sequence length="136" mass="14901">MTSVVELSEMMKNYTQKFSEHLARRDYDSAIPFGLQVLETLLKIANEEIVGALQDPDLVKVGKDILKNYENIVSYVKGSLNTLKYVSPIYAAGEKEQLVGLIASSVSELFNFVMGALLIVASIQGRQSPGEAFGVV</sequence>
<dbReference type="KEGG" id="thel:IG193_05025"/>
<organism evidence="1 2">
    <name type="scientific">Infirmifilum lucidum</name>
    <dbReference type="NCBI Taxonomy" id="2776706"/>
    <lineage>
        <taxon>Archaea</taxon>
        <taxon>Thermoproteota</taxon>
        <taxon>Thermoprotei</taxon>
        <taxon>Thermofilales</taxon>
        <taxon>Thermofilaceae</taxon>
        <taxon>Infirmifilum</taxon>
    </lineage>
</organism>
<dbReference type="AlphaFoldDB" id="A0A7L9FED2"/>
<proteinExistence type="predicted"/>
<dbReference type="EMBL" id="CP062310">
    <property type="protein sequence ID" value="QOJ78150.1"/>
    <property type="molecule type" value="Genomic_DNA"/>
</dbReference>
<gene>
    <name evidence="1" type="ORF">IG193_05025</name>
</gene>
<protein>
    <submittedName>
        <fullName evidence="1">Uncharacterized protein</fullName>
    </submittedName>
</protein>
<keyword evidence="2" id="KW-1185">Reference proteome</keyword>
<dbReference type="InParanoid" id="A0A7L9FED2"/>
<dbReference type="GeneID" id="59149235"/>
<reference evidence="1 2" key="1">
    <citation type="submission" date="2020-10" db="EMBL/GenBank/DDBJ databases">
        <title>Thermofilum lucidum 3507LT sp. nov. a novel member of Thermofilaceae family isolated from Chile hot spring, and proposal of description order Thermofilales.</title>
        <authorList>
            <person name="Zayulina K.S."/>
            <person name="Elcheninov A.G."/>
            <person name="Toshchakov S.V."/>
            <person name="Kublanov I.V."/>
        </authorList>
    </citation>
    <scope>NUCLEOTIDE SEQUENCE [LARGE SCALE GENOMIC DNA]</scope>
    <source>
        <strain evidence="1 2">3507LT</strain>
    </source>
</reference>
<name>A0A7L9FED2_9CREN</name>
<evidence type="ECO:0000313" key="1">
    <source>
        <dbReference type="EMBL" id="QOJ78150.1"/>
    </source>
</evidence>
<accession>A0A7L9FED2</accession>
<dbReference type="RefSeq" id="WP_192818123.1">
    <property type="nucleotide sequence ID" value="NZ_CP062310.1"/>
</dbReference>